<keyword evidence="2" id="KW-1185">Reference proteome</keyword>
<name>A0A1H1CV28_9PSED</name>
<dbReference type="EMBL" id="FNKJ01000003">
    <property type="protein sequence ID" value="SDQ68137.1"/>
    <property type="molecule type" value="Genomic_DNA"/>
</dbReference>
<protein>
    <submittedName>
        <fullName evidence="1">Uncharacterized protein</fullName>
    </submittedName>
</protein>
<accession>A0A1H1CV28</accession>
<dbReference type="OrthoDB" id="5901060at2"/>
<dbReference type="Proteomes" id="UP000199570">
    <property type="component" value="Unassembled WGS sequence"/>
</dbReference>
<sequence>MWITCFKNIGIRSVLLFWGIFLAAGMAPAMSFLSASAIPDIASKIPTATTALPDKLNTLEDSLADETDVKHYSFTAVRGQNVWIHAKERKGSLLTLEYNLNGTWLTFPWGEHLTVSDLQPNQEIQVRISKTPSAPFVLGSTYKIEFGSAPYYADSRVRGDAGELPLYWATTQAYKILNWSVRLADSTGHSLEGATATLKLNKGAGEIDFPLITDSTGSATQDIELGSCHGRLKSAPFWTRSGKYYYQWDAEYNLGYWLIQIQGKEASGVGGPNVPNVSFAQICYQRMLRNQA</sequence>
<dbReference type="AlphaFoldDB" id="A0A1H1CV28"/>
<organism evidence="1 2">
    <name type="scientific">Pseudomonas moorei</name>
    <dbReference type="NCBI Taxonomy" id="395599"/>
    <lineage>
        <taxon>Bacteria</taxon>
        <taxon>Pseudomonadati</taxon>
        <taxon>Pseudomonadota</taxon>
        <taxon>Gammaproteobacteria</taxon>
        <taxon>Pseudomonadales</taxon>
        <taxon>Pseudomonadaceae</taxon>
        <taxon>Pseudomonas</taxon>
    </lineage>
</organism>
<evidence type="ECO:0000313" key="2">
    <source>
        <dbReference type="Proteomes" id="UP000199570"/>
    </source>
</evidence>
<proteinExistence type="predicted"/>
<gene>
    <name evidence="1" type="ORF">SAMN04490195_1405</name>
</gene>
<dbReference type="RefSeq" id="WP_090319146.1">
    <property type="nucleotide sequence ID" value="NZ_FNKJ01000003.1"/>
</dbReference>
<evidence type="ECO:0000313" key="1">
    <source>
        <dbReference type="EMBL" id="SDQ68137.1"/>
    </source>
</evidence>
<reference evidence="2" key="1">
    <citation type="submission" date="2016-10" db="EMBL/GenBank/DDBJ databases">
        <authorList>
            <person name="Varghese N."/>
            <person name="Submissions S."/>
        </authorList>
    </citation>
    <scope>NUCLEOTIDE SEQUENCE [LARGE SCALE GENOMIC DNA]</scope>
    <source>
        <strain evidence="2">BS3775</strain>
    </source>
</reference>